<dbReference type="Gene3D" id="3.60.10.10">
    <property type="entry name" value="Endonuclease/exonuclease/phosphatase"/>
    <property type="match status" value="1"/>
</dbReference>
<keyword evidence="3" id="KW-0255">Endonuclease</keyword>
<dbReference type="GO" id="GO:0004527">
    <property type="term" value="F:exonuclease activity"/>
    <property type="evidence" value="ECO:0007669"/>
    <property type="project" value="UniProtKB-KW"/>
</dbReference>
<dbReference type="OrthoDB" id="635146at2"/>
<evidence type="ECO:0000259" key="2">
    <source>
        <dbReference type="Pfam" id="PF03372"/>
    </source>
</evidence>
<dbReference type="Pfam" id="PF03372">
    <property type="entry name" value="Exo_endo_phos"/>
    <property type="match status" value="1"/>
</dbReference>
<dbReference type="EMBL" id="QOVM01000002">
    <property type="protein sequence ID" value="RXG23519.1"/>
    <property type="molecule type" value="Genomic_DNA"/>
</dbReference>
<organism evidence="3 4">
    <name type="scientific">Leeuwenhoekiella aequorea</name>
    <dbReference type="NCBI Taxonomy" id="283736"/>
    <lineage>
        <taxon>Bacteria</taxon>
        <taxon>Pseudomonadati</taxon>
        <taxon>Bacteroidota</taxon>
        <taxon>Flavobacteriia</taxon>
        <taxon>Flavobacteriales</taxon>
        <taxon>Flavobacteriaceae</taxon>
        <taxon>Leeuwenhoekiella</taxon>
    </lineage>
</organism>
<dbReference type="InterPro" id="IPR036691">
    <property type="entry name" value="Endo/exonu/phosph_ase_sf"/>
</dbReference>
<keyword evidence="1" id="KW-0812">Transmembrane</keyword>
<dbReference type="AlphaFoldDB" id="A0A4Q0PC20"/>
<dbReference type="InterPro" id="IPR005135">
    <property type="entry name" value="Endo/exonuclease/phosphatase"/>
</dbReference>
<keyword evidence="1" id="KW-0472">Membrane</keyword>
<name>A0A4Q0PC20_9FLAO</name>
<evidence type="ECO:0000313" key="3">
    <source>
        <dbReference type="EMBL" id="RXG23519.1"/>
    </source>
</evidence>
<gene>
    <name evidence="3" type="ORF">DSM00_1133</name>
</gene>
<accession>A0A4Q0PC20</accession>
<keyword evidence="3" id="KW-0269">Exonuclease</keyword>
<dbReference type="CDD" id="cd09084">
    <property type="entry name" value="EEP-2"/>
    <property type="match status" value="1"/>
</dbReference>
<evidence type="ECO:0000256" key="1">
    <source>
        <dbReference type="SAM" id="Phobius"/>
    </source>
</evidence>
<keyword evidence="3" id="KW-0378">Hydrolase</keyword>
<dbReference type="SUPFAM" id="SSF56219">
    <property type="entry name" value="DNase I-like"/>
    <property type="match status" value="1"/>
</dbReference>
<reference evidence="3 4" key="1">
    <citation type="submission" date="2018-07" db="EMBL/GenBank/DDBJ databases">
        <title>Leeuwenhoekiella genomics.</title>
        <authorList>
            <person name="Tahon G."/>
            <person name="Willems A."/>
        </authorList>
    </citation>
    <scope>NUCLEOTIDE SEQUENCE [LARGE SCALE GENOMIC DNA]</scope>
    <source>
        <strain evidence="3 4">LMG 22550</strain>
    </source>
</reference>
<feature type="transmembrane region" description="Helical" evidence="1">
    <location>
        <begin position="12"/>
        <end position="32"/>
    </location>
</feature>
<feature type="transmembrane region" description="Helical" evidence="1">
    <location>
        <begin position="38"/>
        <end position="61"/>
    </location>
</feature>
<keyword evidence="4" id="KW-1185">Reference proteome</keyword>
<evidence type="ECO:0000313" key="4">
    <source>
        <dbReference type="Proteomes" id="UP000289238"/>
    </source>
</evidence>
<keyword evidence="1" id="KW-1133">Transmembrane helix</keyword>
<proteinExistence type="predicted"/>
<feature type="domain" description="Endonuclease/exonuclease/phosphatase" evidence="2">
    <location>
        <begin position="108"/>
        <end position="333"/>
    </location>
</feature>
<sequence>MKNLGLWNKVVFFLNSLFAIALLIGYTLPYFPPKVFPPISVLTLIIPALLATNVIFVIYWLLLFKKQFLLSGLILVLWLFIGTTLYNFSSGIPVQNVEQASEDLSIFSYNVHVFTSDKFDKEQIREGVLELINTNAPDILTFQEFSKHNSPNFKNYKYSYLGNETVARNFGQAIYSKYPIINQGSLDFKATFNNGIFVDIVKAQDTIRIYNMHMQTLTLTPELNALEKEDTKSLVGRLGRAFKKQQEQTNIFLEHQKNSPYKTIVAGDFNNTAFSYTYNKIRGSRRDAFEEKGSGFGRTFIFDIIPLRIDFILPDESYDVKAFENFDVGYSDHFPIMAIVSTK</sequence>
<feature type="transmembrane region" description="Helical" evidence="1">
    <location>
        <begin position="68"/>
        <end position="88"/>
    </location>
</feature>
<dbReference type="GO" id="GO:0004519">
    <property type="term" value="F:endonuclease activity"/>
    <property type="evidence" value="ECO:0007669"/>
    <property type="project" value="UniProtKB-KW"/>
</dbReference>
<dbReference type="RefSeq" id="WP_128757039.1">
    <property type="nucleotide sequence ID" value="NZ_QOVM01000002.1"/>
</dbReference>
<comment type="caution">
    <text evidence="3">The sequence shown here is derived from an EMBL/GenBank/DDBJ whole genome shotgun (WGS) entry which is preliminary data.</text>
</comment>
<dbReference type="Proteomes" id="UP000289238">
    <property type="component" value="Unassembled WGS sequence"/>
</dbReference>
<keyword evidence="3" id="KW-0540">Nuclease</keyword>
<protein>
    <submittedName>
        <fullName evidence="3">Endonuclease/exonuclease/phosphatase family metal-dependent hydrolase</fullName>
    </submittedName>
</protein>